<reference evidence="1 2" key="1">
    <citation type="submission" date="2021-06" db="EMBL/GenBank/DDBJ databases">
        <title>Caerostris extrusa draft genome.</title>
        <authorList>
            <person name="Kono N."/>
            <person name="Arakawa K."/>
        </authorList>
    </citation>
    <scope>NUCLEOTIDE SEQUENCE [LARGE SCALE GENOMIC DNA]</scope>
</reference>
<accession>A0AAV4THP7</accession>
<proteinExistence type="predicted"/>
<organism evidence="1 2">
    <name type="scientific">Caerostris extrusa</name>
    <name type="common">Bark spider</name>
    <name type="synonym">Caerostris bankana</name>
    <dbReference type="NCBI Taxonomy" id="172846"/>
    <lineage>
        <taxon>Eukaryota</taxon>
        <taxon>Metazoa</taxon>
        <taxon>Ecdysozoa</taxon>
        <taxon>Arthropoda</taxon>
        <taxon>Chelicerata</taxon>
        <taxon>Arachnida</taxon>
        <taxon>Araneae</taxon>
        <taxon>Araneomorphae</taxon>
        <taxon>Entelegynae</taxon>
        <taxon>Araneoidea</taxon>
        <taxon>Araneidae</taxon>
        <taxon>Caerostris</taxon>
    </lineage>
</organism>
<keyword evidence="2" id="KW-1185">Reference proteome</keyword>
<dbReference type="AlphaFoldDB" id="A0AAV4THP7"/>
<dbReference type="Proteomes" id="UP001054945">
    <property type="component" value="Unassembled WGS sequence"/>
</dbReference>
<dbReference type="EMBL" id="BPLR01011211">
    <property type="protein sequence ID" value="GIY44917.1"/>
    <property type="molecule type" value="Genomic_DNA"/>
</dbReference>
<gene>
    <name evidence="1" type="ORF">CEXT_427081</name>
</gene>
<evidence type="ECO:0000313" key="1">
    <source>
        <dbReference type="EMBL" id="GIY44917.1"/>
    </source>
</evidence>
<sequence>MLDTQMREISFKSAKQSRTSYVHAVNSSICANESPLRDAASLTYTAPTVLTGIIDTKTAAERSWCTQPEIKLQSFLMMCSQNSAESERTVVGGSTHD</sequence>
<comment type="caution">
    <text evidence="1">The sequence shown here is derived from an EMBL/GenBank/DDBJ whole genome shotgun (WGS) entry which is preliminary data.</text>
</comment>
<name>A0AAV4THP7_CAEEX</name>
<evidence type="ECO:0000313" key="2">
    <source>
        <dbReference type="Proteomes" id="UP001054945"/>
    </source>
</evidence>
<protein>
    <submittedName>
        <fullName evidence="1">Uncharacterized protein</fullName>
    </submittedName>
</protein>